<dbReference type="PANTHER" id="PTHR23416">
    <property type="entry name" value="SIALIC ACID SYNTHASE-RELATED"/>
    <property type="match status" value="1"/>
</dbReference>
<protein>
    <submittedName>
        <fullName evidence="2">Unannotated protein</fullName>
    </submittedName>
</protein>
<name>A0A6J6C5N0_9ZZZZ</name>
<evidence type="ECO:0000256" key="1">
    <source>
        <dbReference type="ARBA" id="ARBA00022679"/>
    </source>
</evidence>
<dbReference type="SUPFAM" id="SSF51161">
    <property type="entry name" value="Trimeric LpxA-like enzymes"/>
    <property type="match status" value="1"/>
</dbReference>
<sequence length="227" mass="24136">MSTTQRRIGSVAPVPLACGAVTRRHDLAGVAIRRAWDTIGRWGAIGPNSSTGRGFGSFGQGSIICFPTNTVFNEGYIHIGRDTMIGPQATLSAGMVPGQRCLSERVVTIGDRCLIGKGSGIVGHFSIEIGDDVWTGHHVYVTDQNHGYEDVERPISQQSMPERPVRIGNGSWLGHGTVVLPGAQIGDHVTIGANSVVTGVIPSFSVAVGNPARVIRRYVEGEGWVRV</sequence>
<dbReference type="PROSITE" id="PS00101">
    <property type="entry name" value="HEXAPEP_TRANSFERASES"/>
    <property type="match status" value="1"/>
</dbReference>
<dbReference type="Gene3D" id="2.160.10.10">
    <property type="entry name" value="Hexapeptide repeat proteins"/>
    <property type="match status" value="2"/>
</dbReference>
<dbReference type="InterPro" id="IPR051159">
    <property type="entry name" value="Hexapeptide_acetyltransf"/>
</dbReference>
<evidence type="ECO:0000313" key="2">
    <source>
        <dbReference type="EMBL" id="CAB4546516.1"/>
    </source>
</evidence>
<dbReference type="Pfam" id="PF14602">
    <property type="entry name" value="Hexapep_2"/>
    <property type="match status" value="1"/>
</dbReference>
<dbReference type="GO" id="GO:0008374">
    <property type="term" value="F:O-acyltransferase activity"/>
    <property type="evidence" value="ECO:0007669"/>
    <property type="project" value="TreeGrafter"/>
</dbReference>
<keyword evidence="1" id="KW-0808">Transferase</keyword>
<proteinExistence type="predicted"/>
<gene>
    <name evidence="2" type="ORF">UFOPK1493_00721</name>
</gene>
<dbReference type="InterPro" id="IPR011004">
    <property type="entry name" value="Trimer_LpxA-like_sf"/>
</dbReference>
<dbReference type="InterPro" id="IPR001451">
    <property type="entry name" value="Hexapep"/>
</dbReference>
<dbReference type="CDD" id="cd04647">
    <property type="entry name" value="LbH_MAT_like"/>
    <property type="match status" value="1"/>
</dbReference>
<reference evidence="2" key="1">
    <citation type="submission" date="2020-05" db="EMBL/GenBank/DDBJ databases">
        <authorList>
            <person name="Chiriac C."/>
            <person name="Salcher M."/>
            <person name="Ghai R."/>
            <person name="Kavagutti S V."/>
        </authorList>
    </citation>
    <scope>NUCLEOTIDE SEQUENCE</scope>
</reference>
<dbReference type="Pfam" id="PF00132">
    <property type="entry name" value="Hexapep"/>
    <property type="match status" value="1"/>
</dbReference>
<organism evidence="2">
    <name type="scientific">freshwater metagenome</name>
    <dbReference type="NCBI Taxonomy" id="449393"/>
    <lineage>
        <taxon>unclassified sequences</taxon>
        <taxon>metagenomes</taxon>
        <taxon>ecological metagenomes</taxon>
    </lineage>
</organism>
<dbReference type="InterPro" id="IPR018357">
    <property type="entry name" value="Hexapep_transf_CS"/>
</dbReference>
<dbReference type="EMBL" id="CAEZSR010000016">
    <property type="protein sequence ID" value="CAB4546516.1"/>
    <property type="molecule type" value="Genomic_DNA"/>
</dbReference>
<dbReference type="AlphaFoldDB" id="A0A6J6C5N0"/>
<accession>A0A6J6C5N0</accession>